<sequence>MHPPSCRRPPWRTCCAHTPPSPARTMPPQAVRPPPRRPSRLSSAPRSCLHPTALTGSCPRRWAGPRRCASWRAACPPGTGPGGATTLTVQRARGGRTGASLGRSPSSWTGASWPMSSQG</sequence>
<reference evidence="2 3" key="1">
    <citation type="journal article" date="2019" name="PLoS ONE">
        <title>Genomic analyses reveal an absence of contemporary introgressive admixture between fin whales and blue whales, despite known hybrids.</title>
        <authorList>
            <person name="Westbury M.V."/>
            <person name="Petersen B."/>
            <person name="Lorenzen E.D."/>
        </authorList>
    </citation>
    <scope>NUCLEOTIDE SEQUENCE [LARGE SCALE GENOMIC DNA]</scope>
    <source>
        <strain evidence="2">FinWhale-01</strain>
    </source>
</reference>
<feature type="region of interest" description="Disordered" evidence="1">
    <location>
        <begin position="1"/>
        <end position="48"/>
    </location>
</feature>
<feature type="region of interest" description="Disordered" evidence="1">
    <location>
        <begin position="92"/>
        <end position="119"/>
    </location>
</feature>
<protein>
    <submittedName>
        <fullName evidence="2">Uncharacterized protein</fullName>
    </submittedName>
</protein>
<gene>
    <name evidence="2" type="ORF">E2I00_013224</name>
</gene>
<evidence type="ECO:0000313" key="2">
    <source>
        <dbReference type="EMBL" id="KAB0398986.1"/>
    </source>
</evidence>
<organism evidence="2 3">
    <name type="scientific">Balaenoptera physalus</name>
    <name type="common">Fin whale</name>
    <name type="synonym">Balaena physalus</name>
    <dbReference type="NCBI Taxonomy" id="9770"/>
    <lineage>
        <taxon>Eukaryota</taxon>
        <taxon>Metazoa</taxon>
        <taxon>Chordata</taxon>
        <taxon>Craniata</taxon>
        <taxon>Vertebrata</taxon>
        <taxon>Euteleostomi</taxon>
        <taxon>Mammalia</taxon>
        <taxon>Eutheria</taxon>
        <taxon>Laurasiatheria</taxon>
        <taxon>Artiodactyla</taxon>
        <taxon>Whippomorpha</taxon>
        <taxon>Cetacea</taxon>
        <taxon>Mysticeti</taxon>
        <taxon>Balaenopteridae</taxon>
        <taxon>Balaenoptera</taxon>
    </lineage>
</organism>
<evidence type="ECO:0000256" key="1">
    <source>
        <dbReference type="SAM" id="MobiDB-lite"/>
    </source>
</evidence>
<dbReference type="EMBL" id="SGJD01001642">
    <property type="protein sequence ID" value="KAB0398986.1"/>
    <property type="molecule type" value="Genomic_DNA"/>
</dbReference>
<feature type="compositionally biased region" description="Polar residues" evidence="1">
    <location>
        <begin position="103"/>
        <end position="119"/>
    </location>
</feature>
<dbReference type="Proteomes" id="UP000437017">
    <property type="component" value="Unassembled WGS sequence"/>
</dbReference>
<dbReference type="AlphaFoldDB" id="A0A643CFI4"/>
<evidence type="ECO:0000313" key="3">
    <source>
        <dbReference type="Proteomes" id="UP000437017"/>
    </source>
</evidence>
<name>A0A643CFI4_BALPH</name>
<keyword evidence="3" id="KW-1185">Reference proteome</keyword>
<comment type="caution">
    <text evidence="2">The sequence shown here is derived from an EMBL/GenBank/DDBJ whole genome shotgun (WGS) entry which is preliminary data.</text>
</comment>
<proteinExistence type="predicted"/>
<accession>A0A643CFI4</accession>